<dbReference type="Proteomes" id="UP000789706">
    <property type="component" value="Unassembled WGS sequence"/>
</dbReference>
<protein>
    <submittedName>
        <fullName evidence="2">5102_t:CDS:1</fullName>
    </submittedName>
</protein>
<evidence type="ECO:0000313" key="2">
    <source>
        <dbReference type="EMBL" id="CAG8490717.1"/>
    </source>
</evidence>
<accession>A0A9N8WN77</accession>
<gene>
    <name evidence="2" type="ORF">DEBURN_LOCUS4158</name>
</gene>
<dbReference type="EMBL" id="CAJVPK010000298">
    <property type="protein sequence ID" value="CAG8490717.1"/>
    <property type="molecule type" value="Genomic_DNA"/>
</dbReference>
<sequence>MLLSGYQLEILVNGLPLEECLEPISKNTTTGPSYVINESTCQKIENNNTVYAAVKEPGAHFTVRYKVPLEELSKGPIMGFVYVDGQHDNTYSAHIDLLSTHYFRDTKYHSREAIPLDLDFKTKEIPESKANIGLKLSTSFNENPLPKHTKLESKLIQTSSQPIAALHLHYRADSWLRARKLLNIQNIQNTQNSPCRSTNVLSEIFGPSNNYFRAMKTDDFVKKENLEQNLGDIKERNSGLKRKSISNSNDENSTEARKQRKSDPEEVVVLSD</sequence>
<reference evidence="2" key="1">
    <citation type="submission" date="2021-06" db="EMBL/GenBank/DDBJ databases">
        <authorList>
            <person name="Kallberg Y."/>
            <person name="Tangrot J."/>
            <person name="Rosling A."/>
        </authorList>
    </citation>
    <scope>NUCLEOTIDE SEQUENCE</scope>
    <source>
        <strain evidence="2">AZ414A</strain>
    </source>
</reference>
<feature type="region of interest" description="Disordered" evidence="1">
    <location>
        <begin position="231"/>
        <end position="272"/>
    </location>
</feature>
<dbReference type="OrthoDB" id="2388625at2759"/>
<name>A0A9N8WN77_9GLOM</name>
<organism evidence="2 3">
    <name type="scientific">Diversispora eburnea</name>
    <dbReference type="NCBI Taxonomy" id="1213867"/>
    <lineage>
        <taxon>Eukaryota</taxon>
        <taxon>Fungi</taxon>
        <taxon>Fungi incertae sedis</taxon>
        <taxon>Mucoromycota</taxon>
        <taxon>Glomeromycotina</taxon>
        <taxon>Glomeromycetes</taxon>
        <taxon>Diversisporales</taxon>
        <taxon>Diversisporaceae</taxon>
        <taxon>Diversispora</taxon>
    </lineage>
</organism>
<keyword evidence="3" id="KW-1185">Reference proteome</keyword>
<evidence type="ECO:0000313" key="3">
    <source>
        <dbReference type="Proteomes" id="UP000789706"/>
    </source>
</evidence>
<comment type="caution">
    <text evidence="2">The sequence shown here is derived from an EMBL/GenBank/DDBJ whole genome shotgun (WGS) entry which is preliminary data.</text>
</comment>
<evidence type="ECO:0000256" key="1">
    <source>
        <dbReference type="SAM" id="MobiDB-lite"/>
    </source>
</evidence>
<dbReference type="AlphaFoldDB" id="A0A9N8WN77"/>
<feature type="compositionally biased region" description="Basic and acidic residues" evidence="1">
    <location>
        <begin position="254"/>
        <end position="264"/>
    </location>
</feature>
<proteinExistence type="predicted"/>